<dbReference type="InterPro" id="IPR020846">
    <property type="entry name" value="MFS_dom"/>
</dbReference>
<dbReference type="Pfam" id="PF07690">
    <property type="entry name" value="MFS_1"/>
    <property type="match status" value="1"/>
</dbReference>
<dbReference type="PANTHER" id="PTHR23501:SF154">
    <property type="entry name" value="MULTIDRUG-EFFLUX TRANSPORTER RV1634-RELATED"/>
    <property type="match status" value="1"/>
</dbReference>
<name>A0ABU1T081_9ACTO</name>
<dbReference type="SUPFAM" id="SSF103473">
    <property type="entry name" value="MFS general substrate transporter"/>
    <property type="match status" value="1"/>
</dbReference>
<keyword evidence="4 6" id="KW-0472">Membrane</keyword>
<feature type="region of interest" description="Disordered" evidence="5">
    <location>
        <begin position="1"/>
        <end position="41"/>
    </location>
</feature>
<gene>
    <name evidence="8" type="ORF">J2S36_000283</name>
</gene>
<dbReference type="Proteomes" id="UP001266099">
    <property type="component" value="Unassembled WGS sequence"/>
</dbReference>
<keyword evidence="9" id="KW-1185">Reference proteome</keyword>
<dbReference type="Gene3D" id="1.20.1250.20">
    <property type="entry name" value="MFS general substrate transporter like domains"/>
    <property type="match status" value="2"/>
</dbReference>
<feature type="transmembrane region" description="Helical" evidence="6">
    <location>
        <begin position="126"/>
        <end position="145"/>
    </location>
</feature>
<protein>
    <submittedName>
        <fullName evidence="8">MFS family permease</fullName>
    </submittedName>
</protein>
<proteinExistence type="predicted"/>
<feature type="transmembrane region" description="Helical" evidence="6">
    <location>
        <begin position="316"/>
        <end position="336"/>
    </location>
</feature>
<evidence type="ECO:0000259" key="7">
    <source>
        <dbReference type="PROSITE" id="PS50850"/>
    </source>
</evidence>
<feature type="transmembrane region" description="Helical" evidence="6">
    <location>
        <begin position="377"/>
        <end position="397"/>
    </location>
</feature>
<keyword evidence="3 6" id="KW-1133">Transmembrane helix</keyword>
<feature type="transmembrane region" description="Helical" evidence="6">
    <location>
        <begin position="95"/>
        <end position="114"/>
    </location>
</feature>
<feature type="transmembrane region" description="Helical" evidence="6">
    <location>
        <begin position="342"/>
        <end position="365"/>
    </location>
</feature>
<feature type="transmembrane region" description="Helical" evidence="6">
    <location>
        <begin position="277"/>
        <end position="296"/>
    </location>
</feature>
<dbReference type="InterPro" id="IPR011701">
    <property type="entry name" value="MFS"/>
</dbReference>
<evidence type="ECO:0000256" key="5">
    <source>
        <dbReference type="SAM" id="MobiDB-lite"/>
    </source>
</evidence>
<feature type="compositionally biased region" description="Polar residues" evidence="5">
    <location>
        <begin position="10"/>
        <end position="19"/>
    </location>
</feature>
<feature type="domain" description="Major facilitator superfamily (MFS) profile" evidence="7">
    <location>
        <begin position="61"/>
        <end position="495"/>
    </location>
</feature>
<comment type="caution">
    <text evidence="8">The sequence shown here is derived from an EMBL/GenBank/DDBJ whole genome shotgun (WGS) entry which is preliminary data.</text>
</comment>
<organism evidence="8 9">
    <name type="scientific">Arcanobacterium hippocoleae</name>
    <dbReference type="NCBI Taxonomy" id="149017"/>
    <lineage>
        <taxon>Bacteria</taxon>
        <taxon>Bacillati</taxon>
        <taxon>Actinomycetota</taxon>
        <taxon>Actinomycetes</taxon>
        <taxon>Actinomycetales</taxon>
        <taxon>Actinomycetaceae</taxon>
        <taxon>Arcanobacterium</taxon>
    </lineage>
</organism>
<dbReference type="PANTHER" id="PTHR23501">
    <property type="entry name" value="MAJOR FACILITATOR SUPERFAMILY"/>
    <property type="match status" value="1"/>
</dbReference>
<comment type="subcellular location">
    <subcellularLocation>
        <location evidence="1">Cell membrane</location>
        <topology evidence="1">Multi-pass membrane protein</topology>
    </subcellularLocation>
</comment>
<evidence type="ECO:0000256" key="4">
    <source>
        <dbReference type="ARBA" id="ARBA00023136"/>
    </source>
</evidence>
<feature type="transmembrane region" description="Helical" evidence="6">
    <location>
        <begin position="403"/>
        <end position="430"/>
    </location>
</feature>
<dbReference type="EMBL" id="JAVDUJ010000001">
    <property type="protein sequence ID" value="MDR6938740.1"/>
    <property type="molecule type" value="Genomic_DNA"/>
</dbReference>
<evidence type="ECO:0000256" key="6">
    <source>
        <dbReference type="SAM" id="Phobius"/>
    </source>
</evidence>
<reference evidence="8 9" key="1">
    <citation type="submission" date="2023-07" db="EMBL/GenBank/DDBJ databases">
        <title>Sequencing the genomes of 1000 actinobacteria strains.</title>
        <authorList>
            <person name="Klenk H.-P."/>
        </authorList>
    </citation>
    <scope>NUCLEOTIDE SEQUENCE [LARGE SCALE GENOMIC DNA]</scope>
    <source>
        <strain evidence="8 9">DSM 15539</strain>
    </source>
</reference>
<feature type="transmembrane region" description="Helical" evidence="6">
    <location>
        <begin position="212"/>
        <end position="232"/>
    </location>
</feature>
<accession>A0ABU1T081</accession>
<feature type="transmembrane region" description="Helical" evidence="6">
    <location>
        <begin position="442"/>
        <end position="464"/>
    </location>
</feature>
<evidence type="ECO:0000313" key="9">
    <source>
        <dbReference type="Proteomes" id="UP001266099"/>
    </source>
</evidence>
<keyword evidence="2 6" id="KW-0812">Transmembrane</keyword>
<evidence type="ECO:0000256" key="2">
    <source>
        <dbReference type="ARBA" id="ARBA00022692"/>
    </source>
</evidence>
<evidence type="ECO:0000256" key="1">
    <source>
        <dbReference type="ARBA" id="ARBA00004651"/>
    </source>
</evidence>
<sequence length="503" mass="53616">MAFFSKHRSQVANSENANATAEPVNSGINRDKYPTTDVPSAPQETKYEVQKAVATNLCLWLKIISVSVISLVAFEVIAVATAMPFVVEELHGEHMYALASGIVLATQLITTVLAGPWCDARGPKPIFYTGITFFVLGLLFATAAMNIELLVLGRAIQGFGGGLIVVPLYVMIAKFVPPRSQPAFFAAFAAAWILPSLIGPMLAGLLVEHLSWRWVFGLPAVLVIFAIPLIMLKMRQFPNTHSTAKIAHLPRVITFATLAGVSVGALQIISGTKAADFTALTFLSIAVLTIVVFAAVRPLLPPHTFRVTPGLPATVFYRGLINGSYLTVELFLPLMLKNLHGYSPTAAGMVLTVGSITWAIGSWIQGRIFDPQLRAKLPVIASTLQLIGTLITFLGIFSEVSGIAVYIGWLIASFGIGLVYPALSAHALALTPAERHGQTSSAIQVSDTLGAAVLIAFGGIIFAFAEPAGFLAYLYALGFAGVIIVLGLCITGRIKMGKNEKVK</sequence>
<dbReference type="RefSeq" id="WP_309954787.1">
    <property type="nucleotide sequence ID" value="NZ_CP136414.1"/>
</dbReference>
<feature type="transmembrane region" description="Helical" evidence="6">
    <location>
        <begin position="184"/>
        <end position="206"/>
    </location>
</feature>
<feature type="transmembrane region" description="Helical" evidence="6">
    <location>
        <begin position="470"/>
        <end position="491"/>
    </location>
</feature>
<dbReference type="InterPro" id="IPR036259">
    <property type="entry name" value="MFS_trans_sf"/>
</dbReference>
<feature type="transmembrane region" description="Helical" evidence="6">
    <location>
        <begin position="252"/>
        <end position="271"/>
    </location>
</feature>
<dbReference type="PROSITE" id="PS50850">
    <property type="entry name" value="MFS"/>
    <property type="match status" value="1"/>
</dbReference>
<feature type="transmembrane region" description="Helical" evidence="6">
    <location>
        <begin position="151"/>
        <end position="172"/>
    </location>
</feature>
<feature type="transmembrane region" description="Helical" evidence="6">
    <location>
        <begin position="59"/>
        <end position="83"/>
    </location>
</feature>
<evidence type="ECO:0000256" key="3">
    <source>
        <dbReference type="ARBA" id="ARBA00022989"/>
    </source>
</evidence>
<evidence type="ECO:0000313" key="8">
    <source>
        <dbReference type="EMBL" id="MDR6938740.1"/>
    </source>
</evidence>